<keyword evidence="3" id="KW-0812">Transmembrane</keyword>
<dbReference type="EMBL" id="JAHRIQ010023410">
    <property type="protein sequence ID" value="MEQ2228016.1"/>
    <property type="molecule type" value="Genomic_DNA"/>
</dbReference>
<dbReference type="InterPro" id="IPR046906">
    <property type="entry name" value="Mab-21_HhH/H2TH-like"/>
</dbReference>
<evidence type="ECO:0000256" key="2">
    <source>
        <dbReference type="ARBA" id="ARBA00004572"/>
    </source>
</evidence>
<organism evidence="11 12">
    <name type="scientific">Ilyodon furcidens</name>
    <name type="common">goldbreast splitfin</name>
    <dbReference type="NCBI Taxonomy" id="33524"/>
    <lineage>
        <taxon>Eukaryota</taxon>
        <taxon>Metazoa</taxon>
        <taxon>Chordata</taxon>
        <taxon>Craniata</taxon>
        <taxon>Vertebrata</taxon>
        <taxon>Euteleostomi</taxon>
        <taxon>Actinopterygii</taxon>
        <taxon>Neopterygii</taxon>
        <taxon>Teleostei</taxon>
        <taxon>Neoteleostei</taxon>
        <taxon>Acanthomorphata</taxon>
        <taxon>Ovalentaria</taxon>
        <taxon>Atherinomorphae</taxon>
        <taxon>Cyprinodontiformes</taxon>
        <taxon>Goodeidae</taxon>
        <taxon>Ilyodon</taxon>
    </lineage>
</organism>
<feature type="compositionally biased region" description="Basic and acidic residues" evidence="8">
    <location>
        <begin position="266"/>
        <end position="275"/>
    </location>
</feature>
<comment type="subcellular location">
    <subcellularLocation>
        <location evidence="2">Mitochondrion outer membrane</location>
        <topology evidence="2">Single-pass membrane protein</topology>
    </subcellularLocation>
</comment>
<keyword evidence="6" id="KW-0496">Mitochondrion</keyword>
<dbReference type="InterPro" id="IPR037151">
    <property type="entry name" value="AlkB-like_sf"/>
</dbReference>
<comment type="caution">
    <text evidence="11">The sequence shown here is derived from an EMBL/GenBank/DDBJ whole genome shotgun (WGS) entry which is preliminary data.</text>
</comment>
<evidence type="ECO:0000313" key="11">
    <source>
        <dbReference type="EMBL" id="MEQ2228016.1"/>
    </source>
</evidence>
<evidence type="ECO:0000256" key="6">
    <source>
        <dbReference type="ARBA" id="ARBA00023128"/>
    </source>
</evidence>
<dbReference type="PANTHER" id="PTHR16451:SF13">
    <property type="entry name" value="MITOCHONDRIAL DYNAMICS PROTEIN MID49"/>
    <property type="match status" value="1"/>
</dbReference>
<dbReference type="Proteomes" id="UP001482620">
    <property type="component" value="Unassembled WGS sequence"/>
</dbReference>
<dbReference type="Pfam" id="PF21297">
    <property type="entry name" value="MID51-like_C"/>
    <property type="match status" value="1"/>
</dbReference>
<evidence type="ECO:0000259" key="9">
    <source>
        <dbReference type="Pfam" id="PF20266"/>
    </source>
</evidence>
<sequence>MAASGYSDLREKLKSMTPHRDDYGNKIRASNGSGKGRKRKYKESEDDEYEHSDDSADLREQEARRVRSSVLQLSIFTPEECARIEEKIDEVVAKAEAGLYREHTVDRAPLRNKYFFGEGYTYGAQLERRGPGQERLYRKGEVDEIPSWVHELVIKRLVSNGVIPEGFVNSAVINDYQPGGCIVSHVDPMHIFARPIVSVSFFSDSALCFGCRFQFKPIRVSEPVFVLPVMRGSVTVLSGYAADDITHCIRPQDIKERRAVIILRKTKPDAPRLDSDSPLSSSPAQRPAPLKAKRSHRKADPDAAHRPRVLEMDKEENRHPSLSRHRRHSVSSENYRRRDEDHDKHQESSGRKVKMRRPHSSLQRVANHRKEAMNFQSSRRRGEDGVAMVINFLLSNARLVLGVGGAALLGIATLAVKRLIERAGRAAEDEKVEQKMVESWEELSLVSASPTLIRKGIQGVVMKHVSKATKQQKADLCQNLEVSSPDVLPKPEAKSKRLQLCVLTLQERLQQYYSSRVVLAPHEVKRAQSLALDICTEIQGFLHSRHPDMPLGEMNLGGSLLDDLQVVSADHACLLVPLQLEPTLWRLIPGEETLLTHPLHWMVRRVNLEYFPRGRSYWDRYLVGGYLSAEAVVNMFSKAVMETVNWPSISSHLDCLVRPVLGGPDLRLEIRPESGTESIDQPLFISMLPVLRESDVVLTAQPELTSPWVNAWHLSLYPWETQRLTHLDATDDGCRRLTLKVLKAVCKLSPPLRHLKTAPLANLILHLSDSENDWSKNSLDVRFQQCINELIGHLEQQALHSYFKPAVNLLSDLSEDQPLVFLDPLLFAYQPGSGVDDAIIGDPLWRREYTLTYSRGRYTQRSCLRSKGFFKEEETIPLSSAGAKSKTFFPYRSMMGTSGKSEEIIILSDDEDDKDTSCLIVEVEAVKKTDCALLVSSQDEDLVVTFSRRADVLPHARYDCPIHPFTPADSETSAPVADNQLICDQCFCYICDKLASSCGVWCHSGTCHCNSHNKSDFWTSIRNSSLLGELQRFNFTLSEVDCHLRNADAMLQTFRRELSALFSSITLNQPLLPDYSMNQQDLGSRYGPVFEWVTLFLNKADKQNSRAATIMHLGAAEELMRHFQVLGFMGSSSTDTTSETIIMLLHRVISSVQRHMVMADITPLFMHKLQVFYQSRISFPAETSALKNSLCVRSWEDVLLVSVLKGQNVSGVRKDKGKKDVLIETISVVLLRTELLQRQCRYREVCRYLRVVLTDNPKL</sequence>
<evidence type="ECO:0000256" key="5">
    <source>
        <dbReference type="ARBA" id="ARBA00022989"/>
    </source>
</evidence>
<keyword evidence="4" id="KW-1000">Mitochondrion outer membrane</keyword>
<dbReference type="InterPro" id="IPR049097">
    <property type="entry name" value="MID51-like_C"/>
</dbReference>
<dbReference type="SMART" id="SM01265">
    <property type="entry name" value="Mab-21"/>
    <property type="match status" value="1"/>
</dbReference>
<feature type="non-terminal residue" evidence="11">
    <location>
        <position position="1259"/>
    </location>
</feature>
<gene>
    <name evidence="11" type="ORF">ILYODFUR_004388</name>
</gene>
<comment type="cofactor">
    <cofactor evidence="1">
        <name>Fe(2+)</name>
        <dbReference type="ChEBI" id="CHEBI:29033"/>
    </cofactor>
</comment>
<dbReference type="SUPFAM" id="SSF51197">
    <property type="entry name" value="Clavaminate synthase-like"/>
    <property type="match status" value="1"/>
</dbReference>
<protein>
    <recommendedName>
        <fullName evidence="13">Alpha-ketoglutarate-dependent dioxygenase alkB homolog 5</fullName>
    </recommendedName>
</protein>
<feature type="region of interest" description="Disordered" evidence="8">
    <location>
        <begin position="1"/>
        <end position="60"/>
    </location>
</feature>
<feature type="domain" description="Mab-21-like HhH/H2TH-like" evidence="9">
    <location>
        <begin position="734"/>
        <end position="817"/>
    </location>
</feature>
<dbReference type="Pfam" id="PF20266">
    <property type="entry name" value="Mab-21_C"/>
    <property type="match status" value="1"/>
</dbReference>
<proteinExistence type="predicted"/>
<evidence type="ECO:0008006" key="13">
    <source>
        <dbReference type="Google" id="ProtNLM"/>
    </source>
</evidence>
<feature type="compositionally biased region" description="Basic and acidic residues" evidence="8">
    <location>
        <begin position="298"/>
        <end position="319"/>
    </location>
</feature>
<dbReference type="Gene3D" id="3.30.460.90">
    <property type="match status" value="1"/>
</dbReference>
<evidence type="ECO:0000259" key="10">
    <source>
        <dbReference type="Pfam" id="PF21297"/>
    </source>
</evidence>
<evidence type="ECO:0000256" key="3">
    <source>
        <dbReference type="ARBA" id="ARBA00022692"/>
    </source>
</evidence>
<feature type="compositionally biased region" description="Basic and acidic residues" evidence="8">
    <location>
        <begin position="334"/>
        <end position="350"/>
    </location>
</feature>
<evidence type="ECO:0000256" key="1">
    <source>
        <dbReference type="ARBA" id="ARBA00001954"/>
    </source>
</evidence>
<dbReference type="Gene3D" id="2.60.120.590">
    <property type="entry name" value="Alpha-ketoglutarate-dependent dioxygenase AlkB-like"/>
    <property type="match status" value="1"/>
</dbReference>
<evidence type="ECO:0000256" key="4">
    <source>
        <dbReference type="ARBA" id="ARBA00022787"/>
    </source>
</evidence>
<keyword evidence="7" id="KW-0472">Membrane</keyword>
<dbReference type="PANTHER" id="PTHR16451">
    <property type="entry name" value="MITOCHONDRIAL DYNAMICS PROTEINS 49/51 FAMILY MEMBER"/>
    <property type="match status" value="1"/>
</dbReference>
<reference evidence="11 12" key="1">
    <citation type="submission" date="2021-06" db="EMBL/GenBank/DDBJ databases">
        <authorList>
            <person name="Palmer J.M."/>
        </authorList>
    </citation>
    <scope>NUCLEOTIDE SEQUENCE [LARGE SCALE GENOMIC DNA]</scope>
    <source>
        <strain evidence="12">if_2019</strain>
        <tissue evidence="11">Muscle</tissue>
    </source>
</reference>
<evidence type="ECO:0000256" key="8">
    <source>
        <dbReference type="SAM" id="MobiDB-lite"/>
    </source>
</evidence>
<keyword evidence="5" id="KW-1133">Transmembrane helix</keyword>
<feature type="domain" description="Mitochondrial dynamics protein MID51-like C-terminal" evidence="10">
    <location>
        <begin position="524"/>
        <end position="719"/>
    </location>
</feature>
<dbReference type="Gene3D" id="1.10.1410.40">
    <property type="match status" value="1"/>
</dbReference>
<accession>A0ABV0T5I2</accession>
<evidence type="ECO:0000313" key="12">
    <source>
        <dbReference type="Proteomes" id="UP001482620"/>
    </source>
</evidence>
<evidence type="ECO:0000256" key="7">
    <source>
        <dbReference type="ARBA" id="ARBA00023136"/>
    </source>
</evidence>
<dbReference type="InterPro" id="IPR024810">
    <property type="entry name" value="MAB21L/cGLR"/>
</dbReference>
<keyword evidence="12" id="KW-1185">Reference proteome</keyword>
<feature type="compositionally biased region" description="Basic and acidic residues" evidence="8">
    <location>
        <begin position="8"/>
        <end position="25"/>
    </location>
</feature>
<dbReference type="InterPro" id="IPR045909">
    <property type="entry name" value="MID49/MID51"/>
</dbReference>
<feature type="region of interest" description="Disordered" evidence="8">
    <location>
        <begin position="265"/>
        <end position="363"/>
    </location>
</feature>
<name>A0ABV0T5I2_9TELE</name>